<organism evidence="2 3">
    <name type="scientific">Achromobacter kerstersii</name>
    <dbReference type="NCBI Taxonomy" id="1353890"/>
    <lineage>
        <taxon>Bacteria</taxon>
        <taxon>Pseudomonadati</taxon>
        <taxon>Pseudomonadota</taxon>
        <taxon>Betaproteobacteria</taxon>
        <taxon>Burkholderiales</taxon>
        <taxon>Alcaligenaceae</taxon>
        <taxon>Achromobacter</taxon>
    </lineage>
</organism>
<accession>A0A6S6Z975</accession>
<dbReference type="InterPro" id="IPR036282">
    <property type="entry name" value="Glutathione-S-Trfase_C_sf"/>
</dbReference>
<dbReference type="SUPFAM" id="SSF47616">
    <property type="entry name" value="GST C-terminal domain-like"/>
    <property type="match status" value="1"/>
</dbReference>
<dbReference type="Gene3D" id="1.20.1050.10">
    <property type="match status" value="1"/>
</dbReference>
<dbReference type="EMBL" id="CADIJQ010000001">
    <property type="protein sequence ID" value="CAB3668577.1"/>
    <property type="molecule type" value="Genomic_DNA"/>
</dbReference>
<feature type="domain" description="GST N-terminal" evidence="1">
    <location>
        <begin position="1"/>
        <end position="83"/>
    </location>
</feature>
<name>A0A6S6Z975_9BURK</name>
<dbReference type="SUPFAM" id="SSF52833">
    <property type="entry name" value="Thioredoxin-like"/>
    <property type="match status" value="1"/>
</dbReference>
<dbReference type="Gene3D" id="3.40.30.10">
    <property type="entry name" value="Glutaredoxin"/>
    <property type="match status" value="1"/>
</dbReference>
<evidence type="ECO:0000313" key="2">
    <source>
        <dbReference type="EMBL" id="CAB3668577.1"/>
    </source>
</evidence>
<dbReference type="InterPro" id="IPR036249">
    <property type="entry name" value="Thioredoxin-like_sf"/>
</dbReference>
<gene>
    <name evidence="2" type="ORF">LMG3441_00946</name>
</gene>
<dbReference type="Proteomes" id="UP000494269">
    <property type="component" value="Unassembled WGS sequence"/>
</dbReference>
<dbReference type="AlphaFoldDB" id="A0A6S6Z975"/>
<evidence type="ECO:0000259" key="1">
    <source>
        <dbReference type="PROSITE" id="PS50404"/>
    </source>
</evidence>
<dbReference type="InterPro" id="IPR004045">
    <property type="entry name" value="Glutathione_S-Trfase_N"/>
</dbReference>
<dbReference type="PANTHER" id="PTHR44051:SF8">
    <property type="entry name" value="GLUTATHIONE S-TRANSFERASE GSTA"/>
    <property type="match status" value="1"/>
</dbReference>
<dbReference type="Pfam" id="PF13409">
    <property type="entry name" value="GST_N_2"/>
    <property type="match status" value="1"/>
</dbReference>
<evidence type="ECO:0000313" key="3">
    <source>
        <dbReference type="Proteomes" id="UP000494269"/>
    </source>
</evidence>
<dbReference type="PROSITE" id="PS50404">
    <property type="entry name" value="GST_NTER"/>
    <property type="match status" value="1"/>
</dbReference>
<protein>
    <recommendedName>
        <fullName evidence="1">GST N-terminal domain-containing protein</fullName>
    </recommendedName>
</protein>
<sequence length="212" mass="23433">MKTYELIGSLGCGSAIVEMALVLANVPHKLTDVPYLKPGPERDRLLHLNPLGQVPTLITPDGEVMTESAAMILHLHDVAPQAGLAPAADKPERAHFLNLLLRLVGAIYPTFTYGDNPPQWTTEGAAAELLRERVHSRRAELWQELERQAGTPHMLGKRFSALDLYVTVMTHWRPGQAWFTAECPALTAVAREAALEPNVARVLRRNFPPPTE</sequence>
<dbReference type="CDD" id="cd03057">
    <property type="entry name" value="GST_N_Beta"/>
    <property type="match status" value="1"/>
</dbReference>
<dbReference type="RefSeq" id="WP_054422006.1">
    <property type="nucleotide sequence ID" value="NZ_CADIJQ010000001.1"/>
</dbReference>
<reference evidence="2 3" key="1">
    <citation type="submission" date="2020-04" db="EMBL/GenBank/DDBJ databases">
        <authorList>
            <person name="De Canck E."/>
        </authorList>
    </citation>
    <scope>NUCLEOTIDE SEQUENCE [LARGE SCALE GENOMIC DNA]</scope>
    <source>
        <strain evidence="2 3">LMG 3441</strain>
    </source>
</reference>
<dbReference type="PANTHER" id="PTHR44051">
    <property type="entry name" value="GLUTATHIONE S-TRANSFERASE-RELATED"/>
    <property type="match status" value="1"/>
</dbReference>
<proteinExistence type="predicted"/>
<keyword evidence="3" id="KW-1185">Reference proteome</keyword>